<dbReference type="InterPro" id="IPR018376">
    <property type="entry name" value="Enoyl-CoA_hyd/isom_CS"/>
</dbReference>
<dbReference type="RefSeq" id="WP_093118597.1">
    <property type="nucleotide sequence ID" value="NZ_FNWJ01000002.1"/>
</dbReference>
<evidence type="ECO:0000313" key="7">
    <source>
        <dbReference type="Proteomes" id="UP000222056"/>
    </source>
</evidence>
<gene>
    <name evidence="6" type="ORF">SAMN02745716_1977</name>
</gene>
<reference evidence="7" key="1">
    <citation type="submission" date="2016-10" db="EMBL/GenBank/DDBJ databases">
        <authorList>
            <person name="Varghese N."/>
            <person name="Submissions S."/>
        </authorList>
    </citation>
    <scope>NUCLEOTIDE SEQUENCE [LARGE SCALE GENOMIC DNA]</scope>
    <source>
        <strain evidence="7">ATCC 35263</strain>
    </source>
</reference>
<keyword evidence="2" id="KW-0456">Lyase</keyword>
<accession>A0A1H6FYN2</accession>
<dbReference type="EMBL" id="FNWJ01000002">
    <property type="protein sequence ID" value="SEH15512.1"/>
    <property type="molecule type" value="Genomic_DNA"/>
</dbReference>
<sequence length="259" mass="27799">MALVEVEDRGPVRHLVLNRPQKRNALNGELCAALGAELERAADDDSVRVVVLRGAGGVFSSGMDVGELRELARTPERLRAFRRRLIAWWNLLEEMPKATVAQIEGVCLGGAFELALACDLRTMAEEATAGIVETRVGLIPDVGGSSRLPAVVGLGNAKELILCGKLIDGREAHRIGFANRVAPTDQLAAITEQLCQELVACAPLAVGRAKRVIDQAAKPALAASLELEVAVQERLAASSDFAEATDAFFERRAPRFEGR</sequence>
<dbReference type="STRING" id="29539.SAMN02745716_1977"/>
<dbReference type="OrthoDB" id="8452484at2"/>
<evidence type="ECO:0000256" key="4">
    <source>
        <dbReference type="ARBA" id="ARBA00023717"/>
    </source>
</evidence>
<dbReference type="Pfam" id="PF00378">
    <property type="entry name" value="ECH_1"/>
    <property type="match status" value="1"/>
</dbReference>
<protein>
    <submittedName>
        <fullName evidence="6">Enoyl-CoA hydratase</fullName>
    </submittedName>
</protein>
<dbReference type="Gene3D" id="3.90.226.10">
    <property type="entry name" value="2-enoyl-CoA Hydratase, Chain A, domain 1"/>
    <property type="match status" value="1"/>
</dbReference>
<dbReference type="GO" id="GO:0004300">
    <property type="term" value="F:enoyl-CoA hydratase activity"/>
    <property type="evidence" value="ECO:0007669"/>
    <property type="project" value="UniProtKB-EC"/>
</dbReference>
<proteinExistence type="inferred from homology"/>
<dbReference type="PANTHER" id="PTHR11941:SF54">
    <property type="entry name" value="ENOYL-COA HYDRATASE, MITOCHONDRIAL"/>
    <property type="match status" value="1"/>
</dbReference>
<dbReference type="Proteomes" id="UP000222056">
    <property type="component" value="Unassembled WGS sequence"/>
</dbReference>
<evidence type="ECO:0000256" key="1">
    <source>
        <dbReference type="ARBA" id="ARBA00005254"/>
    </source>
</evidence>
<dbReference type="Gene3D" id="1.10.12.10">
    <property type="entry name" value="Lyase 2-enoyl-coa Hydratase, Chain A, domain 2"/>
    <property type="match status" value="1"/>
</dbReference>
<keyword evidence="7" id="KW-1185">Reference proteome</keyword>
<dbReference type="SUPFAM" id="SSF52096">
    <property type="entry name" value="ClpP/crotonase"/>
    <property type="match status" value="1"/>
</dbReference>
<evidence type="ECO:0000256" key="2">
    <source>
        <dbReference type="ARBA" id="ARBA00023239"/>
    </source>
</evidence>
<comment type="catalytic activity">
    <reaction evidence="3">
        <text>a (3S)-3-hydroxyacyl-CoA = a (2E)-enoyl-CoA + H2O</text>
        <dbReference type="Rhea" id="RHEA:16105"/>
        <dbReference type="ChEBI" id="CHEBI:15377"/>
        <dbReference type="ChEBI" id="CHEBI:57318"/>
        <dbReference type="ChEBI" id="CHEBI:58856"/>
        <dbReference type="EC" id="4.2.1.17"/>
    </reaction>
</comment>
<dbReference type="PROSITE" id="PS00166">
    <property type="entry name" value="ENOYL_COA_HYDRATASE"/>
    <property type="match status" value="1"/>
</dbReference>
<dbReference type="InterPro" id="IPR029045">
    <property type="entry name" value="ClpP/crotonase-like_dom_sf"/>
</dbReference>
<organism evidence="6 7">
    <name type="scientific">Thermoleophilum album</name>
    <dbReference type="NCBI Taxonomy" id="29539"/>
    <lineage>
        <taxon>Bacteria</taxon>
        <taxon>Bacillati</taxon>
        <taxon>Actinomycetota</taxon>
        <taxon>Thermoleophilia</taxon>
        <taxon>Thermoleophilales</taxon>
        <taxon>Thermoleophilaceae</taxon>
        <taxon>Thermoleophilum</taxon>
    </lineage>
</organism>
<name>A0A1H6FYN2_THEAL</name>
<evidence type="ECO:0000256" key="3">
    <source>
        <dbReference type="ARBA" id="ARBA00023709"/>
    </source>
</evidence>
<evidence type="ECO:0000313" key="6">
    <source>
        <dbReference type="EMBL" id="SEH15512.1"/>
    </source>
</evidence>
<dbReference type="CDD" id="cd06558">
    <property type="entry name" value="crotonase-like"/>
    <property type="match status" value="1"/>
</dbReference>
<dbReference type="PANTHER" id="PTHR11941">
    <property type="entry name" value="ENOYL-COA HYDRATASE-RELATED"/>
    <property type="match status" value="1"/>
</dbReference>
<dbReference type="InterPro" id="IPR014748">
    <property type="entry name" value="Enoyl-CoA_hydra_C"/>
</dbReference>
<comment type="catalytic activity">
    <reaction evidence="4">
        <text>a 4-saturated-(3S)-3-hydroxyacyl-CoA = a (3E)-enoyl-CoA + H2O</text>
        <dbReference type="Rhea" id="RHEA:20724"/>
        <dbReference type="ChEBI" id="CHEBI:15377"/>
        <dbReference type="ChEBI" id="CHEBI:58521"/>
        <dbReference type="ChEBI" id="CHEBI:137480"/>
        <dbReference type="EC" id="4.2.1.17"/>
    </reaction>
</comment>
<evidence type="ECO:0000256" key="5">
    <source>
        <dbReference type="RuleBase" id="RU003707"/>
    </source>
</evidence>
<dbReference type="AlphaFoldDB" id="A0A1H6FYN2"/>
<dbReference type="InterPro" id="IPR001753">
    <property type="entry name" value="Enoyl-CoA_hydra/iso"/>
</dbReference>
<comment type="similarity">
    <text evidence="1 5">Belongs to the enoyl-CoA hydratase/isomerase family.</text>
</comment>
<dbReference type="GO" id="GO:0006635">
    <property type="term" value="P:fatty acid beta-oxidation"/>
    <property type="evidence" value="ECO:0007669"/>
    <property type="project" value="TreeGrafter"/>
</dbReference>